<dbReference type="PANTHER" id="PTHR48081">
    <property type="entry name" value="AB HYDROLASE SUPERFAMILY PROTEIN C4A8.06C"/>
    <property type="match status" value="1"/>
</dbReference>
<dbReference type="GO" id="GO:0016787">
    <property type="term" value="F:hydrolase activity"/>
    <property type="evidence" value="ECO:0007669"/>
    <property type="project" value="UniProtKB-KW"/>
</dbReference>
<evidence type="ECO:0000313" key="3">
    <source>
        <dbReference type="EMBL" id="SFV26441.1"/>
    </source>
</evidence>
<keyword evidence="4" id="KW-1185">Reference proteome</keyword>
<evidence type="ECO:0000259" key="2">
    <source>
        <dbReference type="Pfam" id="PF20434"/>
    </source>
</evidence>
<feature type="domain" description="BD-FAE-like" evidence="2">
    <location>
        <begin position="36"/>
        <end position="142"/>
    </location>
</feature>
<dbReference type="SUPFAM" id="SSF53474">
    <property type="entry name" value="alpha/beta-Hydrolases"/>
    <property type="match status" value="1"/>
</dbReference>
<dbReference type="InterPro" id="IPR049492">
    <property type="entry name" value="BD-FAE-like_dom"/>
</dbReference>
<dbReference type="InterPro" id="IPR050300">
    <property type="entry name" value="GDXG_lipolytic_enzyme"/>
</dbReference>
<dbReference type="Gene3D" id="3.40.50.1820">
    <property type="entry name" value="alpha/beta hydrolase"/>
    <property type="match status" value="1"/>
</dbReference>
<keyword evidence="1" id="KW-0378">Hydrolase</keyword>
<accession>A0A1I7MVM0</accession>
<dbReference type="Proteomes" id="UP000199074">
    <property type="component" value="Unassembled WGS sequence"/>
</dbReference>
<dbReference type="InterPro" id="IPR029058">
    <property type="entry name" value="AB_hydrolase_fold"/>
</dbReference>
<name>A0A1I7MVM0_9HYPH</name>
<dbReference type="Pfam" id="PF20434">
    <property type="entry name" value="BD-FAE"/>
    <property type="match status" value="1"/>
</dbReference>
<dbReference type="PANTHER" id="PTHR48081:SF9">
    <property type="entry name" value="CARBOXYLESTERASE"/>
    <property type="match status" value="1"/>
</dbReference>
<dbReference type="STRING" id="429728.SAMN05216456_0003"/>
<organism evidence="3 4">
    <name type="scientific">Devosia crocina</name>
    <dbReference type="NCBI Taxonomy" id="429728"/>
    <lineage>
        <taxon>Bacteria</taxon>
        <taxon>Pseudomonadati</taxon>
        <taxon>Pseudomonadota</taxon>
        <taxon>Alphaproteobacteria</taxon>
        <taxon>Hyphomicrobiales</taxon>
        <taxon>Devosiaceae</taxon>
        <taxon>Devosia</taxon>
    </lineage>
</organism>
<dbReference type="AlphaFoldDB" id="A0A1I7MVM0"/>
<protein>
    <submittedName>
        <fullName evidence="3">Acetyl esterase/lipase</fullName>
    </submittedName>
</protein>
<evidence type="ECO:0000256" key="1">
    <source>
        <dbReference type="ARBA" id="ARBA00022801"/>
    </source>
</evidence>
<sequence>MPVSLIGLINRLTPKHKGSHKIASGLRYGPTARHRLDIYAPRQQDSPLPIIVYFHGGSWSEGDPESYGFIGRSLAALGYVVVLPAYRLVPDIEYPAFLEDCAAATRFVTENAEAWRGDRHKVALAGHSAGAYNAAMLALVPDLRLAAGLAQNLCGVAVLSGPFDFFPFDGPISLRVFGAVPNPRKTQPVVHVQASAPPFFLATGDRDRLVYPRNTAALAARLKAAGVTVEEHHYPRLEHAFPMLALGRLGRFLAPVRTQLRDFFAKVFA</sequence>
<proteinExistence type="predicted"/>
<evidence type="ECO:0000313" key="4">
    <source>
        <dbReference type="Proteomes" id="UP000199074"/>
    </source>
</evidence>
<gene>
    <name evidence="3" type="ORF">SAMN05216456_0003</name>
</gene>
<dbReference type="RefSeq" id="WP_092419199.1">
    <property type="nucleotide sequence ID" value="NZ_FPCK01000001.1"/>
</dbReference>
<dbReference type="OrthoDB" id="9771666at2"/>
<reference evidence="3 4" key="1">
    <citation type="submission" date="2016-10" db="EMBL/GenBank/DDBJ databases">
        <authorList>
            <person name="de Groot N.N."/>
        </authorList>
    </citation>
    <scope>NUCLEOTIDE SEQUENCE [LARGE SCALE GENOMIC DNA]</scope>
    <source>
        <strain evidence="3 4">IPL20</strain>
    </source>
</reference>
<dbReference type="EMBL" id="FPCK01000001">
    <property type="protein sequence ID" value="SFV26441.1"/>
    <property type="molecule type" value="Genomic_DNA"/>
</dbReference>